<name>A0A9N8DI16_9STRA</name>
<proteinExistence type="predicted"/>
<protein>
    <submittedName>
        <fullName evidence="2">Uncharacterized protein</fullName>
    </submittedName>
</protein>
<accession>A0A9N8DI16</accession>
<feature type="chain" id="PRO_5040163186" evidence="1">
    <location>
        <begin position="16"/>
        <end position="245"/>
    </location>
</feature>
<keyword evidence="1" id="KW-0732">Signal</keyword>
<comment type="caution">
    <text evidence="2">The sequence shown here is derived from an EMBL/GenBank/DDBJ whole genome shotgun (WGS) entry which is preliminary data.</text>
</comment>
<gene>
    <name evidence="2" type="ORF">SEMRO_75_G041160.1</name>
</gene>
<keyword evidence="3" id="KW-1185">Reference proteome</keyword>
<feature type="signal peptide" evidence="1">
    <location>
        <begin position="1"/>
        <end position="15"/>
    </location>
</feature>
<sequence>MANLWLDSFCLLVYAARLYVTGTVGLQCQEGGQIDAIEQPESSVANGCNLNNRIQEPPPSSFISALGTKAVKPPQLQKMADKNAKINAKMARVCPELASEYARYPLQMKSWVSPDAMGPNKNPCWISAPRGTTERKDDYAFGAGKKGWGYYHLLTRDSYTILYARLTNEMPGCCCAFSAEARRQMSDWDDVKTIVYNRSVATIPDDAQAKKDAIRLAQGVAQAHYHEGQNFQLAVGVATTAATGF</sequence>
<organism evidence="2 3">
    <name type="scientific">Seminavis robusta</name>
    <dbReference type="NCBI Taxonomy" id="568900"/>
    <lineage>
        <taxon>Eukaryota</taxon>
        <taxon>Sar</taxon>
        <taxon>Stramenopiles</taxon>
        <taxon>Ochrophyta</taxon>
        <taxon>Bacillariophyta</taxon>
        <taxon>Bacillariophyceae</taxon>
        <taxon>Bacillariophycidae</taxon>
        <taxon>Naviculales</taxon>
        <taxon>Naviculaceae</taxon>
        <taxon>Seminavis</taxon>
    </lineage>
</organism>
<dbReference type="OrthoDB" id="46421at2759"/>
<evidence type="ECO:0000313" key="2">
    <source>
        <dbReference type="EMBL" id="CAB9500074.1"/>
    </source>
</evidence>
<dbReference type="AlphaFoldDB" id="A0A9N8DI16"/>
<dbReference type="Proteomes" id="UP001153069">
    <property type="component" value="Unassembled WGS sequence"/>
</dbReference>
<evidence type="ECO:0000256" key="1">
    <source>
        <dbReference type="SAM" id="SignalP"/>
    </source>
</evidence>
<reference evidence="2" key="1">
    <citation type="submission" date="2020-06" db="EMBL/GenBank/DDBJ databases">
        <authorList>
            <consortium name="Plant Systems Biology data submission"/>
        </authorList>
    </citation>
    <scope>NUCLEOTIDE SEQUENCE</scope>
    <source>
        <strain evidence="2">D6</strain>
    </source>
</reference>
<evidence type="ECO:0000313" key="3">
    <source>
        <dbReference type="Proteomes" id="UP001153069"/>
    </source>
</evidence>
<dbReference type="EMBL" id="CAICTM010000074">
    <property type="protein sequence ID" value="CAB9500074.1"/>
    <property type="molecule type" value="Genomic_DNA"/>
</dbReference>